<reference evidence="1 2" key="1">
    <citation type="submission" date="2020-01" db="EMBL/GenBank/DDBJ databases">
        <title>Kibdelosporangium persica a novel Actinomycetes from a hot desert in Iran.</title>
        <authorList>
            <person name="Safaei N."/>
            <person name="Zaburannyi N."/>
            <person name="Mueller R."/>
            <person name="Wink J."/>
        </authorList>
    </citation>
    <scope>NUCLEOTIDE SEQUENCE [LARGE SCALE GENOMIC DNA]</scope>
    <source>
        <strain evidence="1 2">4NS15</strain>
    </source>
</reference>
<keyword evidence="2" id="KW-1185">Reference proteome</keyword>
<dbReference type="RefSeq" id="WP_173139066.1">
    <property type="nucleotide sequence ID" value="NZ_CBCSGW010000004.1"/>
</dbReference>
<sequence>MSQRKYAATLKVGASTVAEWARRGPGITLQTVTQDVLNRLLEAASSEQRDEFATRLTKTEQTDPSNFPMSALDTAEIIHKSTADDMAARREVLVGLAALSGAALVSPVRRWAAAMPMTPRSQLGTGRENLDEIEKAVSYFRRWDSAGSGGLHRKAVIGQLNATAESLMDRASVVDQDMRRRQFHVAAELLQLTAWMSYDDGLHQQAQKYQMLGLHAAHHADAPELGAKIVGDMTQLSTALGNYDDSLCIVRTALSALPRQANPLVRSELYGLEARALAHLGSGESSHARRAAEACVEVFHTATPDHRPDWLHYMTAAEVRCLAANTYIQLALQETSRGHASRYASEAEQYTLASIETRESGYSRSAMLDSIRLSKVRIAQDEPDEAVRIASNALASMGPMTSAVVTKWLVDLHQVLMSRCASASQVQQFHNELADYLARVAPEKQDELLADSAR</sequence>
<dbReference type="Proteomes" id="UP000763557">
    <property type="component" value="Unassembled WGS sequence"/>
</dbReference>
<evidence type="ECO:0000313" key="1">
    <source>
        <dbReference type="EMBL" id="NRN69188.1"/>
    </source>
</evidence>
<evidence type="ECO:0000313" key="2">
    <source>
        <dbReference type="Proteomes" id="UP000763557"/>
    </source>
</evidence>
<dbReference type="EMBL" id="JAAATY010000025">
    <property type="protein sequence ID" value="NRN69188.1"/>
    <property type="molecule type" value="Genomic_DNA"/>
</dbReference>
<name>A0ABX2FCV1_9PSEU</name>
<gene>
    <name evidence="1" type="ORF">GC106_64440</name>
</gene>
<comment type="caution">
    <text evidence="1">The sequence shown here is derived from an EMBL/GenBank/DDBJ whole genome shotgun (WGS) entry which is preliminary data.</text>
</comment>
<accession>A0ABX2FCV1</accession>
<organism evidence="1 2">
    <name type="scientific">Kibdelosporangium persicum</name>
    <dbReference type="NCBI Taxonomy" id="2698649"/>
    <lineage>
        <taxon>Bacteria</taxon>
        <taxon>Bacillati</taxon>
        <taxon>Actinomycetota</taxon>
        <taxon>Actinomycetes</taxon>
        <taxon>Pseudonocardiales</taxon>
        <taxon>Pseudonocardiaceae</taxon>
        <taxon>Kibdelosporangium</taxon>
    </lineage>
</organism>
<protein>
    <submittedName>
        <fullName evidence="1">XRE family transcriptional regulator</fullName>
    </submittedName>
</protein>
<proteinExistence type="predicted"/>